<evidence type="ECO:0000313" key="10">
    <source>
        <dbReference type="EMBL" id="BFG71350.1"/>
    </source>
</evidence>
<evidence type="ECO:0000256" key="4">
    <source>
        <dbReference type="ARBA" id="ARBA00022679"/>
    </source>
</evidence>
<keyword evidence="4" id="KW-0808">Transferase</keyword>
<feature type="transmembrane region" description="Helical" evidence="7">
    <location>
        <begin position="79"/>
        <end position="102"/>
    </location>
</feature>
<sequence>MIIKDFLYNPSIDSYPGRMARGTALSFSLLGIAFCFIKSSNLGLRKTAQYLLHTITLISFLAVIGYMLGVPIFYKLSAIGSMAIHTAIGFLTLSIAASLINSELGITGLFTGNKIGNQMARQLFPTLTISVIILGCIRIYLHRYNFVSVEFGIGMFATSFILVGLLLISISARQLNKINYGKTQAEEKLEALNKNLELTILQRTNELRNKEQLLNAIINNTSAAIFVKDISGNYILVNKRFAGDFDVEPEYMIGKNAYDIFPTETADSLTQDEKQIIESGKGLTREVNIQTSEIQKTMLTNKFPLIDEDNKVFAICCVATDFTEMKNAKTEQEILSIQLQKKNQQLLNFAHITSHNLRSPVSNLNSLLWLYKESQTNEEKALLFEKFETVIHNLSETLNELVDALKIQEDTDRKREVLLFEEVFKKVKESMAGKILETEAVVSYNFTKAPTIEYPRLYLESILQNLLSNSLKYKSPIRTPVIHAETLFQNGILTLKFSDNGIGIDLKRHADKLFGLNKTFHKHAEAKGVGLFITKTQVEAMGGSITASSEVDKGSVFTIFFNKKES</sequence>
<feature type="transmembrane region" description="Helical" evidence="7">
    <location>
        <begin position="153"/>
        <end position="172"/>
    </location>
</feature>
<keyword evidence="7" id="KW-0472">Membrane</keyword>
<dbReference type="SMART" id="SM00091">
    <property type="entry name" value="PAS"/>
    <property type="match status" value="1"/>
</dbReference>
<dbReference type="GO" id="GO:0000155">
    <property type="term" value="F:phosphorelay sensor kinase activity"/>
    <property type="evidence" value="ECO:0007669"/>
    <property type="project" value="InterPro"/>
</dbReference>
<dbReference type="InterPro" id="IPR013656">
    <property type="entry name" value="PAS_4"/>
</dbReference>
<dbReference type="InterPro" id="IPR003594">
    <property type="entry name" value="HATPase_dom"/>
</dbReference>
<keyword evidence="3" id="KW-0597">Phosphoprotein</keyword>
<dbReference type="PROSITE" id="PS50112">
    <property type="entry name" value="PAS"/>
    <property type="match status" value="1"/>
</dbReference>
<dbReference type="SMART" id="SM00387">
    <property type="entry name" value="HATPase_c"/>
    <property type="match status" value="1"/>
</dbReference>
<dbReference type="Pfam" id="PF02518">
    <property type="entry name" value="HATPase_c"/>
    <property type="match status" value="1"/>
</dbReference>
<dbReference type="PRINTS" id="PR00344">
    <property type="entry name" value="BCTRLSENSOR"/>
</dbReference>
<evidence type="ECO:0000259" key="9">
    <source>
        <dbReference type="PROSITE" id="PS50112"/>
    </source>
</evidence>
<dbReference type="Gene3D" id="1.10.287.130">
    <property type="match status" value="1"/>
</dbReference>
<dbReference type="AlphaFoldDB" id="A0AAT9GL72"/>
<dbReference type="InterPro" id="IPR005467">
    <property type="entry name" value="His_kinase_dom"/>
</dbReference>
<dbReference type="SUPFAM" id="SSF47384">
    <property type="entry name" value="Homodimeric domain of signal transducing histidine kinase"/>
    <property type="match status" value="1"/>
</dbReference>
<dbReference type="InterPro" id="IPR036097">
    <property type="entry name" value="HisK_dim/P_sf"/>
</dbReference>
<reference evidence="10" key="1">
    <citation type="submission" date="2024-02" db="EMBL/GenBank/DDBJ databases">
        <title>Sediminibacterium planktonica sp. nov. and Sediminibacterium longus sp. nov., isolated from surface lake and river water.</title>
        <authorList>
            <person name="Watanabe K."/>
            <person name="Takemine S."/>
            <person name="Ishii Y."/>
            <person name="Ogata Y."/>
            <person name="Shindo C."/>
            <person name="Suda W."/>
        </authorList>
    </citation>
    <scope>NUCLEOTIDE SEQUENCE</scope>
    <source>
        <strain evidence="10">KACHI17</strain>
    </source>
</reference>
<organism evidence="10">
    <name type="scientific">Sediminibacterium sp. KACHI17</name>
    <dbReference type="NCBI Taxonomy" id="1751071"/>
    <lineage>
        <taxon>Bacteria</taxon>
        <taxon>Pseudomonadati</taxon>
        <taxon>Bacteroidota</taxon>
        <taxon>Chitinophagia</taxon>
        <taxon>Chitinophagales</taxon>
        <taxon>Chitinophagaceae</taxon>
        <taxon>Sediminibacterium</taxon>
    </lineage>
</organism>
<dbReference type="InterPro" id="IPR035965">
    <property type="entry name" value="PAS-like_dom_sf"/>
</dbReference>
<protein>
    <recommendedName>
        <fullName evidence="2">histidine kinase</fullName>
        <ecNumber evidence="2">2.7.13.3</ecNumber>
    </recommendedName>
</protein>
<feature type="transmembrane region" description="Helical" evidence="7">
    <location>
        <begin position="20"/>
        <end position="38"/>
    </location>
</feature>
<feature type="transmembrane region" description="Helical" evidence="7">
    <location>
        <begin position="123"/>
        <end position="141"/>
    </location>
</feature>
<evidence type="ECO:0000256" key="2">
    <source>
        <dbReference type="ARBA" id="ARBA00012438"/>
    </source>
</evidence>
<evidence type="ECO:0000256" key="5">
    <source>
        <dbReference type="ARBA" id="ARBA00022777"/>
    </source>
</evidence>
<feature type="domain" description="PAS" evidence="9">
    <location>
        <begin position="210"/>
        <end position="280"/>
    </location>
</feature>
<accession>A0AAT9GL72</accession>
<evidence type="ECO:0000256" key="3">
    <source>
        <dbReference type="ARBA" id="ARBA00022553"/>
    </source>
</evidence>
<gene>
    <name evidence="10" type="ORF">KACHI17_22310</name>
</gene>
<dbReference type="InterPro" id="IPR004358">
    <property type="entry name" value="Sig_transdc_His_kin-like_C"/>
</dbReference>
<dbReference type="Gene3D" id="3.30.450.20">
    <property type="entry name" value="PAS domain"/>
    <property type="match status" value="1"/>
</dbReference>
<dbReference type="EMBL" id="AP029612">
    <property type="protein sequence ID" value="BFG71350.1"/>
    <property type="molecule type" value="Genomic_DNA"/>
</dbReference>
<keyword evidence="7" id="KW-0812">Transmembrane</keyword>
<dbReference type="Gene3D" id="3.30.565.10">
    <property type="entry name" value="Histidine kinase-like ATPase, C-terminal domain"/>
    <property type="match status" value="1"/>
</dbReference>
<name>A0AAT9GL72_9BACT</name>
<dbReference type="NCBIfam" id="TIGR00229">
    <property type="entry name" value="sensory_box"/>
    <property type="match status" value="1"/>
</dbReference>
<keyword evidence="5" id="KW-0418">Kinase</keyword>
<dbReference type="SUPFAM" id="SSF55785">
    <property type="entry name" value="PYP-like sensor domain (PAS domain)"/>
    <property type="match status" value="1"/>
</dbReference>
<dbReference type="InterPro" id="IPR000014">
    <property type="entry name" value="PAS"/>
</dbReference>
<evidence type="ECO:0000256" key="7">
    <source>
        <dbReference type="SAM" id="Phobius"/>
    </source>
</evidence>
<evidence type="ECO:0000256" key="1">
    <source>
        <dbReference type="ARBA" id="ARBA00000085"/>
    </source>
</evidence>
<dbReference type="PROSITE" id="PS50109">
    <property type="entry name" value="HIS_KIN"/>
    <property type="match status" value="1"/>
</dbReference>
<dbReference type="EC" id="2.7.13.3" evidence="2"/>
<evidence type="ECO:0000259" key="8">
    <source>
        <dbReference type="PROSITE" id="PS50109"/>
    </source>
</evidence>
<dbReference type="CDD" id="cd00130">
    <property type="entry name" value="PAS"/>
    <property type="match status" value="1"/>
</dbReference>
<dbReference type="Pfam" id="PF08448">
    <property type="entry name" value="PAS_4"/>
    <property type="match status" value="1"/>
</dbReference>
<keyword evidence="6" id="KW-0175">Coiled coil</keyword>
<dbReference type="SUPFAM" id="SSF55874">
    <property type="entry name" value="ATPase domain of HSP90 chaperone/DNA topoisomerase II/histidine kinase"/>
    <property type="match status" value="1"/>
</dbReference>
<dbReference type="PANTHER" id="PTHR43304:SF1">
    <property type="entry name" value="PAC DOMAIN-CONTAINING PROTEIN"/>
    <property type="match status" value="1"/>
</dbReference>
<keyword evidence="7" id="KW-1133">Transmembrane helix</keyword>
<proteinExistence type="predicted"/>
<dbReference type="InterPro" id="IPR036890">
    <property type="entry name" value="HATPase_C_sf"/>
</dbReference>
<feature type="coiled-coil region" evidence="6">
    <location>
        <begin position="175"/>
        <end position="202"/>
    </location>
</feature>
<dbReference type="PANTHER" id="PTHR43304">
    <property type="entry name" value="PHYTOCHROME-LIKE PROTEIN CPH1"/>
    <property type="match status" value="1"/>
</dbReference>
<feature type="domain" description="Histidine kinase" evidence="8">
    <location>
        <begin position="352"/>
        <end position="565"/>
    </location>
</feature>
<feature type="transmembrane region" description="Helical" evidence="7">
    <location>
        <begin position="50"/>
        <end position="73"/>
    </location>
</feature>
<comment type="catalytic activity">
    <reaction evidence="1">
        <text>ATP + protein L-histidine = ADP + protein N-phospho-L-histidine.</text>
        <dbReference type="EC" id="2.7.13.3"/>
    </reaction>
</comment>
<evidence type="ECO:0000256" key="6">
    <source>
        <dbReference type="SAM" id="Coils"/>
    </source>
</evidence>
<dbReference type="InterPro" id="IPR052162">
    <property type="entry name" value="Sensor_kinase/Photoreceptor"/>
</dbReference>